<proteinExistence type="predicted"/>
<keyword evidence="1" id="KW-0812">Transmembrane</keyword>
<dbReference type="EMBL" id="MT675124">
    <property type="protein sequence ID" value="QMV29941.1"/>
    <property type="molecule type" value="Genomic_DNA"/>
</dbReference>
<dbReference type="RefSeq" id="YP_009999827.1">
    <property type="nucleotide sequence ID" value="NC_053009.1"/>
</dbReference>
<keyword evidence="1" id="KW-1133">Transmembrane helix</keyword>
<sequence length="108" mass="11965">MSESERDQKGGIALDLSINIPSILSMVSMLVCGVLYINNQFAEVTSRSMQADTRLAIVEKRQDNIDAQFTTLRAETMTQTSALRADIRSDMSGLKQSIDTLTTKMMSK</sequence>
<organism evidence="2 3">
    <name type="scientific">Providencia phage vB_PreS-PibeRecoleta</name>
    <dbReference type="NCBI Taxonomy" id="2761109"/>
    <lineage>
        <taxon>Viruses</taxon>
        <taxon>Duplodnaviria</taxon>
        <taxon>Heunggongvirae</taxon>
        <taxon>Uroviricota</taxon>
        <taxon>Caudoviricetes</taxon>
        <taxon>Casjensviridae</taxon>
        <taxon>Redjacvirus</taxon>
        <taxon>Redjacvirus piberecoleta</taxon>
    </lineage>
</organism>
<dbReference type="Proteomes" id="UP000515430">
    <property type="component" value="Segment"/>
</dbReference>
<feature type="transmembrane region" description="Helical" evidence="1">
    <location>
        <begin position="12"/>
        <end position="37"/>
    </location>
</feature>
<dbReference type="GeneID" id="62682461"/>
<dbReference type="KEGG" id="vg:62682461"/>
<keyword evidence="1" id="KW-0472">Membrane</keyword>
<accession>A0A7G5B0W8</accession>
<reference evidence="3" key="1">
    <citation type="submission" date="2020-06" db="EMBL/GenBank/DDBJ databases">
        <title>Complete genome sequences of Providencia rettgeri bacteriophages PibeRecoleta, Stilesk and PatoteraRojo.</title>
        <authorList>
            <person name="Batinovic S."/>
            <person name="Chan H.T."/>
            <person name="Stiles J."/>
            <person name="Petrovski S."/>
        </authorList>
    </citation>
    <scope>NUCLEOTIDE SEQUENCE [LARGE SCALE GENOMIC DNA]</scope>
</reference>
<evidence type="ECO:0000313" key="2">
    <source>
        <dbReference type="EMBL" id="QMV29941.1"/>
    </source>
</evidence>
<evidence type="ECO:0000256" key="1">
    <source>
        <dbReference type="SAM" id="Phobius"/>
    </source>
</evidence>
<protein>
    <submittedName>
        <fullName evidence="2">Uncharacterized protein</fullName>
    </submittedName>
</protein>
<keyword evidence="3" id="KW-1185">Reference proteome</keyword>
<name>A0A7G5B0W8_9CAUD</name>
<evidence type="ECO:0000313" key="3">
    <source>
        <dbReference type="Proteomes" id="UP000515430"/>
    </source>
</evidence>